<evidence type="ECO:0000256" key="4">
    <source>
        <dbReference type="PROSITE-ProRule" id="PRU00134"/>
    </source>
</evidence>
<protein>
    <recommendedName>
        <fullName evidence="5">MYND-type domain-containing protein</fullName>
    </recommendedName>
</protein>
<keyword evidence="3" id="KW-0862">Zinc</keyword>
<dbReference type="EMBL" id="KZ613846">
    <property type="protein sequence ID" value="PMD57601.1"/>
    <property type="molecule type" value="Genomic_DNA"/>
</dbReference>
<sequence>MARFGDASQQPSPISRFAPCLHSYLSPFSSSSSQIKPSTQPLSSETLLIMVGANSILCNKPGRPCAPCKSTAYCSVECQQTDWPLHKLLCKKFSSFSPRPDSDSKLGLYFPVDSKVPELIWVNCAELNVELQPHFQFGQLGTESSVPSNLIPQLSPIPDTTSVAPAQHPTYRLKRVTKGIVPVQWEGPVVVTGKTGIPDYAEGKFQDITLGDLRIAVDYFVAHSQMMDPSIGITKSMGTMFGTAKKKSAEGVRANCNGDRFVNHRPKYEEVTLPHDHPIHKVKSTLLSQLLDLPILIWKYPPDKAWKNMNVIPGQSGYYNEPHGNWAALFMNVNTDIMSDRWRMPPLYWQTEVGGVLIIRQDGKASTLNSTFR</sequence>
<keyword evidence="1" id="KW-0479">Metal-binding</keyword>
<dbReference type="SUPFAM" id="SSF144232">
    <property type="entry name" value="HIT/MYND zinc finger-like"/>
    <property type="match status" value="1"/>
</dbReference>
<dbReference type="Proteomes" id="UP000235371">
    <property type="component" value="Unassembled WGS sequence"/>
</dbReference>
<proteinExistence type="predicted"/>
<dbReference type="PROSITE" id="PS50865">
    <property type="entry name" value="ZF_MYND_2"/>
    <property type="match status" value="1"/>
</dbReference>
<name>A0A2J6T3J0_9HELO</name>
<evidence type="ECO:0000259" key="5">
    <source>
        <dbReference type="PROSITE" id="PS50865"/>
    </source>
</evidence>
<dbReference type="OrthoDB" id="437457at2759"/>
<evidence type="ECO:0000256" key="2">
    <source>
        <dbReference type="ARBA" id="ARBA00022771"/>
    </source>
</evidence>
<reference evidence="6 7" key="1">
    <citation type="submission" date="2016-04" db="EMBL/GenBank/DDBJ databases">
        <title>A degradative enzymes factory behind the ericoid mycorrhizal symbiosis.</title>
        <authorList>
            <consortium name="DOE Joint Genome Institute"/>
            <person name="Martino E."/>
            <person name="Morin E."/>
            <person name="Grelet G."/>
            <person name="Kuo A."/>
            <person name="Kohler A."/>
            <person name="Daghino S."/>
            <person name="Barry K."/>
            <person name="Choi C."/>
            <person name="Cichocki N."/>
            <person name="Clum A."/>
            <person name="Copeland A."/>
            <person name="Hainaut M."/>
            <person name="Haridas S."/>
            <person name="Labutti K."/>
            <person name="Lindquist E."/>
            <person name="Lipzen A."/>
            <person name="Khouja H.-R."/>
            <person name="Murat C."/>
            <person name="Ohm R."/>
            <person name="Olson A."/>
            <person name="Spatafora J."/>
            <person name="Veneault-Fourrey C."/>
            <person name="Henrissat B."/>
            <person name="Grigoriev I."/>
            <person name="Martin F."/>
            <person name="Perotto S."/>
        </authorList>
    </citation>
    <scope>NUCLEOTIDE SEQUENCE [LARGE SCALE GENOMIC DNA]</scope>
    <source>
        <strain evidence="6 7">E</strain>
    </source>
</reference>
<dbReference type="Gene3D" id="6.10.140.2220">
    <property type="match status" value="1"/>
</dbReference>
<dbReference type="Pfam" id="PF01753">
    <property type="entry name" value="zf-MYND"/>
    <property type="match status" value="1"/>
</dbReference>
<evidence type="ECO:0000313" key="6">
    <source>
        <dbReference type="EMBL" id="PMD57601.1"/>
    </source>
</evidence>
<evidence type="ECO:0000256" key="1">
    <source>
        <dbReference type="ARBA" id="ARBA00022723"/>
    </source>
</evidence>
<keyword evidence="2 4" id="KW-0863">Zinc-finger</keyword>
<gene>
    <name evidence="6" type="ORF">K444DRAFT_691734</name>
</gene>
<dbReference type="GO" id="GO:0008270">
    <property type="term" value="F:zinc ion binding"/>
    <property type="evidence" value="ECO:0007669"/>
    <property type="project" value="UniProtKB-KW"/>
</dbReference>
<keyword evidence="7" id="KW-1185">Reference proteome</keyword>
<evidence type="ECO:0000256" key="3">
    <source>
        <dbReference type="ARBA" id="ARBA00022833"/>
    </source>
</evidence>
<dbReference type="InterPro" id="IPR002893">
    <property type="entry name" value="Znf_MYND"/>
</dbReference>
<accession>A0A2J6T3J0</accession>
<dbReference type="STRING" id="1095630.A0A2J6T3J0"/>
<dbReference type="RefSeq" id="XP_024734505.1">
    <property type="nucleotide sequence ID" value="XM_024887804.1"/>
</dbReference>
<feature type="domain" description="MYND-type" evidence="5">
    <location>
        <begin position="55"/>
        <end position="90"/>
    </location>
</feature>
<dbReference type="GeneID" id="36595880"/>
<dbReference type="AlphaFoldDB" id="A0A2J6T3J0"/>
<organism evidence="6 7">
    <name type="scientific">Hyaloscypha bicolor E</name>
    <dbReference type="NCBI Taxonomy" id="1095630"/>
    <lineage>
        <taxon>Eukaryota</taxon>
        <taxon>Fungi</taxon>
        <taxon>Dikarya</taxon>
        <taxon>Ascomycota</taxon>
        <taxon>Pezizomycotina</taxon>
        <taxon>Leotiomycetes</taxon>
        <taxon>Helotiales</taxon>
        <taxon>Hyaloscyphaceae</taxon>
        <taxon>Hyaloscypha</taxon>
        <taxon>Hyaloscypha bicolor</taxon>
    </lineage>
</organism>
<dbReference type="InParanoid" id="A0A2J6T3J0"/>
<evidence type="ECO:0000313" key="7">
    <source>
        <dbReference type="Proteomes" id="UP000235371"/>
    </source>
</evidence>